<keyword evidence="2" id="KW-1185">Reference proteome</keyword>
<accession>A0ABR6KXJ5</accession>
<name>A0ABR6KXJ5_9HYPH</name>
<sequence>MTGIAFHQPSRCVGCLVNVVAVGQAHRLGRRIDELERPACAGTRVLGSGITAALDLGDDLHGGRVDTVFCRGCLYRLVERPREAGTACIAIAADRRQFAGLRPPVKCRLLARTTAGSFGPAIGDAAGFLGQPKHRACHALHELAARASNGQQPLGQQRPGAEGLVGNGFPTLVCHQ</sequence>
<gene>
    <name evidence="1" type="ORF">GGQ99_000961</name>
</gene>
<organism evidence="1 2">
    <name type="scientific">Aminobacter niigataensis</name>
    <dbReference type="NCBI Taxonomy" id="83265"/>
    <lineage>
        <taxon>Bacteria</taxon>
        <taxon>Pseudomonadati</taxon>
        <taxon>Pseudomonadota</taxon>
        <taxon>Alphaproteobacteria</taxon>
        <taxon>Hyphomicrobiales</taxon>
        <taxon>Phyllobacteriaceae</taxon>
        <taxon>Aminobacter</taxon>
    </lineage>
</organism>
<reference evidence="1 2" key="1">
    <citation type="submission" date="2020-08" db="EMBL/GenBank/DDBJ databases">
        <title>Genomic Encyclopedia of Type Strains, Phase IV (KMG-IV): sequencing the most valuable type-strain genomes for metagenomic binning, comparative biology and taxonomic classification.</title>
        <authorList>
            <person name="Goeker M."/>
        </authorList>
    </citation>
    <scope>NUCLEOTIDE SEQUENCE [LARGE SCALE GENOMIC DNA]</scope>
    <source>
        <strain evidence="1 2">DSM 7050</strain>
    </source>
</reference>
<protein>
    <submittedName>
        <fullName evidence="1">Uncharacterized protein</fullName>
    </submittedName>
</protein>
<evidence type="ECO:0000313" key="1">
    <source>
        <dbReference type="EMBL" id="MBB4649239.1"/>
    </source>
</evidence>
<dbReference type="EMBL" id="JACHOT010000001">
    <property type="protein sequence ID" value="MBB4649239.1"/>
    <property type="molecule type" value="Genomic_DNA"/>
</dbReference>
<evidence type="ECO:0000313" key="2">
    <source>
        <dbReference type="Proteomes" id="UP000539538"/>
    </source>
</evidence>
<dbReference type="Proteomes" id="UP000539538">
    <property type="component" value="Unassembled WGS sequence"/>
</dbReference>
<proteinExistence type="predicted"/>
<comment type="caution">
    <text evidence="1">The sequence shown here is derived from an EMBL/GenBank/DDBJ whole genome shotgun (WGS) entry which is preliminary data.</text>
</comment>